<evidence type="ECO:0000256" key="1">
    <source>
        <dbReference type="SAM" id="MobiDB-lite"/>
    </source>
</evidence>
<keyword evidence="3" id="KW-1185">Reference proteome</keyword>
<dbReference type="EMBL" id="CAUYUJ010008772">
    <property type="protein sequence ID" value="CAK0824892.1"/>
    <property type="molecule type" value="Genomic_DNA"/>
</dbReference>
<reference evidence="2" key="1">
    <citation type="submission" date="2023-10" db="EMBL/GenBank/DDBJ databases">
        <authorList>
            <person name="Chen Y."/>
            <person name="Shah S."/>
            <person name="Dougan E. K."/>
            <person name="Thang M."/>
            <person name="Chan C."/>
        </authorList>
    </citation>
    <scope>NUCLEOTIDE SEQUENCE [LARGE SCALE GENOMIC DNA]</scope>
</reference>
<evidence type="ECO:0000313" key="2">
    <source>
        <dbReference type="EMBL" id="CAK0824892.1"/>
    </source>
</evidence>
<proteinExistence type="predicted"/>
<accession>A0ABN9S3L8</accession>
<name>A0ABN9S3L8_9DINO</name>
<feature type="region of interest" description="Disordered" evidence="1">
    <location>
        <begin position="248"/>
        <end position="269"/>
    </location>
</feature>
<protein>
    <submittedName>
        <fullName evidence="2">Uncharacterized protein</fullName>
    </submittedName>
</protein>
<organism evidence="2 3">
    <name type="scientific">Prorocentrum cordatum</name>
    <dbReference type="NCBI Taxonomy" id="2364126"/>
    <lineage>
        <taxon>Eukaryota</taxon>
        <taxon>Sar</taxon>
        <taxon>Alveolata</taxon>
        <taxon>Dinophyceae</taxon>
        <taxon>Prorocentrales</taxon>
        <taxon>Prorocentraceae</taxon>
        <taxon>Prorocentrum</taxon>
    </lineage>
</organism>
<evidence type="ECO:0000313" key="3">
    <source>
        <dbReference type="Proteomes" id="UP001189429"/>
    </source>
</evidence>
<feature type="non-terminal residue" evidence="2">
    <location>
        <position position="437"/>
    </location>
</feature>
<dbReference type="Proteomes" id="UP001189429">
    <property type="component" value="Unassembled WGS sequence"/>
</dbReference>
<comment type="caution">
    <text evidence="2">The sequence shown here is derived from an EMBL/GenBank/DDBJ whole genome shotgun (WGS) entry which is preliminary data.</text>
</comment>
<feature type="non-terminal residue" evidence="2">
    <location>
        <position position="1"/>
    </location>
</feature>
<gene>
    <name evidence="2" type="ORF">PCOR1329_LOCUS25166</name>
</gene>
<sequence>RRVPATMRAIIVLIEFQPTADGHEDVVELLRYSAKGGGCVQVRVLRAIDASGYWKARVQTCTDSFPTYYLTLALKLHKFCVCVAEVHACLNKISSKLSDKVSAFVRDLLEQPELLFDTALLDAAEKLLAASLITFPMSAALVDAQSQVGSRVAEMNAAARVDNFNKERRTAANNVIKFASSVQRHELICKALLGRISADYTGQIDSVHVDAGLKLSDAVPGKGSTLKSLFEVTQTSFTCRLSVQKMKAMEDGDAPSTTEEQKETTTKMRRAPCRVKELEHAVTQDISDIKVMELTQIADKEMHAAAVASAEPENGCSWAELAAACEVKLKGVDFGKARETADACKAKRDDLKTALQDAGHTGPETERTKQAIIFLQALVIARTEQLICAAIAKDSIEKTEQRMDIQTAIRKLRSYGVQEKTSLHASMFRRAFQVIAW</sequence>